<proteinExistence type="predicted"/>
<gene>
    <name evidence="2" type="ORF">Dsi01nite_104280</name>
</gene>
<comment type="caution">
    <text evidence="2">The sequence shown here is derived from an EMBL/GenBank/DDBJ whole genome shotgun (WGS) entry which is preliminary data.</text>
</comment>
<dbReference type="Proteomes" id="UP000660611">
    <property type="component" value="Unassembled WGS sequence"/>
</dbReference>
<reference evidence="2" key="1">
    <citation type="submission" date="2021-01" db="EMBL/GenBank/DDBJ databases">
        <title>Whole genome shotgun sequence of Dactylosporangium siamense NBRC 106093.</title>
        <authorList>
            <person name="Komaki H."/>
            <person name="Tamura T."/>
        </authorList>
    </citation>
    <scope>NUCLEOTIDE SEQUENCE</scope>
    <source>
        <strain evidence="2">NBRC 106093</strain>
    </source>
</reference>
<dbReference type="RefSeq" id="WP_203853974.1">
    <property type="nucleotide sequence ID" value="NZ_BAAAVW010000026.1"/>
</dbReference>
<name>A0A919PXY1_9ACTN</name>
<dbReference type="AlphaFoldDB" id="A0A919PXY1"/>
<dbReference type="EMBL" id="BONQ01000178">
    <property type="protein sequence ID" value="GIG52387.1"/>
    <property type="molecule type" value="Genomic_DNA"/>
</dbReference>
<sequence>MTGDVEAEIETLLGDDPTCGSARSRSGPAAPDLYGDDDAYLARAEKVASDTAPAVGTCMTEHADVVRRMLHARGRIPRLS</sequence>
<protein>
    <submittedName>
        <fullName evidence="2">Uncharacterized protein</fullName>
    </submittedName>
</protein>
<feature type="region of interest" description="Disordered" evidence="1">
    <location>
        <begin position="1"/>
        <end position="32"/>
    </location>
</feature>
<evidence type="ECO:0000313" key="2">
    <source>
        <dbReference type="EMBL" id="GIG52387.1"/>
    </source>
</evidence>
<organism evidence="2 3">
    <name type="scientific">Dactylosporangium siamense</name>
    <dbReference type="NCBI Taxonomy" id="685454"/>
    <lineage>
        <taxon>Bacteria</taxon>
        <taxon>Bacillati</taxon>
        <taxon>Actinomycetota</taxon>
        <taxon>Actinomycetes</taxon>
        <taxon>Micromonosporales</taxon>
        <taxon>Micromonosporaceae</taxon>
        <taxon>Dactylosporangium</taxon>
    </lineage>
</organism>
<evidence type="ECO:0000313" key="3">
    <source>
        <dbReference type="Proteomes" id="UP000660611"/>
    </source>
</evidence>
<keyword evidence="3" id="KW-1185">Reference proteome</keyword>
<evidence type="ECO:0000256" key="1">
    <source>
        <dbReference type="SAM" id="MobiDB-lite"/>
    </source>
</evidence>
<accession>A0A919PXY1</accession>